<dbReference type="Proteomes" id="UP000198287">
    <property type="component" value="Unassembled WGS sequence"/>
</dbReference>
<accession>A0A226EEG2</accession>
<keyword evidence="4" id="KW-1185">Reference proteome</keyword>
<proteinExistence type="predicted"/>
<organism evidence="3 4">
    <name type="scientific">Folsomia candida</name>
    <name type="common">Springtail</name>
    <dbReference type="NCBI Taxonomy" id="158441"/>
    <lineage>
        <taxon>Eukaryota</taxon>
        <taxon>Metazoa</taxon>
        <taxon>Ecdysozoa</taxon>
        <taxon>Arthropoda</taxon>
        <taxon>Hexapoda</taxon>
        <taxon>Collembola</taxon>
        <taxon>Entomobryomorpha</taxon>
        <taxon>Isotomoidea</taxon>
        <taxon>Isotomidae</taxon>
        <taxon>Proisotominae</taxon>
        <taxon>Folsomia</taxon>
    </lineage>
</organism>
<evidence type="ECO:0008006" key="5">
    <source>
        <dbReference type="Google" id="ProtNLM"/>
    </source>
</evidence>
<dbReference type="OrthoDB" id="5982258at2759"/>
<protein>
    <recommendedName>
        <fullName evidence="5">Down syndrome cell adhesion molecule-like protein Dscam2</fullName>
    </recommendedName>
</protein>
<feature type="compositionally biased region" description="Basic and acidic residues" evidence="1">
    <location>
        <begin position="358"/>
        <end position="371"/>
    </location>
</feature>
<comment type="caution">
    <text evidence="3">The sequence shown here is derived from an EMBL/GenBank/DDBJ whole genome shotgun (WGS) entry which is preliminary data.</text>
</comment>
<keyword evidence="2" id="KW-0812">Transmembrane</keyword>
<evidence type="ECO:0000313" key="4">
    <source>
        <dbReference type="Proteomes" id="UP000198287"/>
    </source>
</evidence>
<gene>
    <name evidence="3" type="ORF">Fcan01_08709</name>
</gene>
<dbReference type="STRING" id="158441.A0A226EEG2"/>
<feature type="region of interest" description="Disordered" evidence="1">
    <location>
        <begin position="302"/>
        <end position="404"/>
    </location>
</feature>
<keyword evidence="2" id="KW-1133">Transmembrane helix</keyword>
<dbReference type="EMBL" id="LNIX01000004">
    <property type="protein sequence ID" value="OXA55658.1"/>
    <property type="molecule type" value="Genomic_DNA"/>
</dbReference>
<sequence length="404" mass="44440">MQATRWRNTNFSPDHFPHWPPPVTSALGENEASTLSTSLLIVFPSILALAMVNAVISFFCYIRRKRILGIPHPKTVIGDHNYTGSGDGTSYLDRGGGQGQGYGHSQGGIMYDAATPHQHYTLVKGSQGQYPPDLTAQYATKGRDLAGDYGDDVCPYATFQLPENPPTRPLLTKGLGGSGGFHTGDTLYNVGNVYSGPYHADAEYMKSGRLSKVVGDEEDAEVTKILAMHMPPLEYDATLANNVEISPKYHHPHNQFSPSSSHHNDYTSQQQRQIILQHQQYQEQQVGTFRRRNRQGRATYCAGRPHQRHHHQSSNKSTSGSSNSGGGGQVIPRVRSSSGYSSHTEETSFTTTAQPPKKFSEAEDQLLHGNEEVSGAKGFSMKRNQGKQQKQSRSKNKGGFHIDV</sequence>
<feature type="region of interest" description="Disordered" evidence="1">
    <location>
        <begin position="247"/>
        <end position="269"/>
    </location>
</feature>
<evidence type="ECO:0000313" key="3">
    <source>
        <dbReference type="EMBL" id="OXA55658.1"/>
    </source>
</evidence>
<feature type="transmembrane region" description="Helical" evidence="2">
    <location>
        <begin position="39"/>
        <end position="62"/>
    </location>
</feature>
<reference evidence="3 4" key="1">
    <citation type="submission" date="2015-12" db="EMBL/GenBank/DDBJ databases">
        <title>The genome of Folsomia candida.</title>
        <authorList>
            <person name="Faddeeva A."/>
            <person name="Derks M.F."/>
            <person name="Anvar Y."/>
            <person name="Smit S."/>
            <person name="Van Straalen N."/>
            <person name="Roelofs D."/>
        </authorList>
    </citation>
    <scope>NUCLEOTIDE SEQUENCE [LARGE SCALE GENOMIC DNA]</scope>
    <source>
        <strain evidence="3 4">VU population</strain>
        <tissue evidence="3">Whole body</tissue>
    </source>
</reference>
<name>A0A226EEG2_FOLCA</name>
<keyword evidence="2" id="KW-0472">Membrane</keyword>
<evidence type="ECO:0000256" key="1">
    <source>
        <dbReference type="SAM" id="MobiDB-lite"/>
    </source>
</evidence>
<dbReference type="AlphaFoldDB" id="A0A226EEG2"/>
<evidence type="ECO:0000256" key="2">
    <source>
        <dbReference type="SAM" id="Phobius"/>
    </source>
</evidence>